<organism evidence="1 2">
    <name type="scientific">Candidatus Epulonipiscium fishelsonii</name>
    <dbReference type="NCBI Taxonomy" id="77094"/>
    <lineage>
        <taxon>Bacteria</taxon>
        <taxon>Bacillati</taxon>
        <taxon>Bacillota</taxon>
        <taxon>Clostridia</taxon>
        <taxon>Lachnospirales</taxon>
        <taxon>Lachnospiraceae</taxon>
        <taxon>Candidatus Epulonipiscium</taxon>
    </lineage>
</organism>
<accession>A0ACC8XAL3</accession>
<dbReference type="EMBL" id="LJDB01000068">
    <property type="protein sequence ID" value="ONI39221.1"/>
    <property type="molecule type" value="Genomic_DNA"/>
</dbReference>
<sequence length="103" mass="11667">MAAMVAMRAQLFSTMTWRIIHFGKKPVSGGRPPREKRMRGVKAVSTGFLVADIASVVRSVEWVWSNTRNAAAAITMYVSRVRRAKDFENCMARATHPRWAIEE</sequence>
<comment type="caution">
    <text evidence="1">The sequence shown here is derived from an EMBL/GenBank/DDBJ whole genome shotgun (WGS) entry which is preliminary data.</text>
</comment>
<reference evidence="1" key="1">
    <citation type="submission" date="2016-08" db="EMBL/GenBank/DDBJ databases">
        <authorList>
            <person name="Ngugi D.K."/>
            <person name="Miyake S."/>
            <person name="Stingl U."/>
        </authorList>
    </citation>
    <scope>NUCLEOTIDE SEQUENCE</scope>
    <source>
        <strain evidence="1">SCG-B11WGA-EpuloA1</strain>
    </source>
</reference>
<protein>
    <submittedName>
        <fullName evidence="1">Uncharacterized protein</fullName>
    </submittedName>
</protein>
<name>A0ACC8XAL3_9FIRM</name>
<keyword evidence="2" id="KW-1185">Reference proteome</keyword>
<evidence type="ECO:0000313" key="1">
    <source>
        <dbReference type="EMBL" id="ONI39221.1"/>
    </source>
</evidence>
<dbReference type="Proteomes" id="UP000188605">
    <property type="component" value="Unassembled WGS sequence"/>
</dbReference>
<proteinExistence type="predicted"/>
<gene>
    <name evidence="1" type="ORF">AN396_08935</name>
</gene>
<evidence type="ECO:0000313" key="2">
    <source>
        <dbReference type="Proteomes" id="UP000188605"/>
    </source>
</evidence>